<reference evidence="4 5" key="1">
    <citation type="submission" date="2023-08" db="EMBL/GenBank/DDBJ databases">
        <title>New molecular markers tilS and rpoB for phylogenetic and monitoring studies of the genus Thiothrix biodiversity.</title>
        <authorList>
            <person name="Ravin N.V."/>
            <person name="Smolyakov D."/>
            <person name="Markov N.D."/>
            <person name="Beletsky A.V."/>
            <person name="Mardanov A.V."/>
            <person name="Rudenko T.S."/>
            <person name="Grabovich M.Y."/>
        </authorList>
    </citation>
    <scope>NUCLEOTIDE SEQUENCE</scope>
    <source>
        <strain evidence="4">DNT52</strain>
        <strain evidence="3 5">H33</strain>
    </source>
</reference>
<evidence type="ECO:0000313" key="5">
    <source>
        <dbReference type="Proteomes" id="UP001223336"/>
    </source>
</evidence>
<dbReference type="GO" id="GO:0008887">
    <property type="term" value="F:glycerate kinase activity"/>
    <property type="evidence" value="ECO:0007669"/>
    <property type="project" value="InterPro"/>
</dbReference>
<organism evidence="4">
    <name type="scientific">Thiothrix subterranea</name>
    <dbReference type="NCBI Taxonomy" id="2735563"/>
    <lineage>
        <taxon>Bacteria</taxon>
        <taxon>Pseudomonadati</taxon>
        <taxon>Pseudomonadota</taxon>
        <taxon>Gammaproteobacteria</taxon>
        <taxon>Thiotrichales</taxon>
        <taxon>Thiotrichaceae</taxon>
        <taxon>Thiothrix</taxon>
    </lineage>
</organism>
<evidence type="ECO:0000259" key="2">
    <source>
        <dbReference type="Pfam" id="PF13660"/>
    </source>
</evidence>
<dbReference type="Pfam" id="PF05161">
    <property type="entry name" value="MOFRL"/>
    <property type="match status" value="1"/>
</dbReference>
<dbReference type="PANTHER" id="PTHR12227:SF0">
    <property type="entry name" value="GLYCERATE KINASE"/>
    <property type="match status" value="1"/>
</dbReference>
<dbReference type="Gene3D" id="3.40.50.10180">
    <property type="entry name" value="Glycerate kinase, MOFRL-like N-terminal domain"/>
    <property type="match status" value="1"/>
</dbReference>
<dbReference type="EMBL" id="JAVFKN010000015">
    <property type="protein sequence ID" value="MDQ5769234.1"/>
    <property type="molecule type" value="Genomic_DNA"/>
</dbReference>
<keyword evidence="5" id="KW-1185">Reference proteome</keyword>
<dbReference type="InterPro" id="IPR007835">
    <property type="entry name" value="MOFRL"/>
</dbReference>
<dbReference type="InterPro" id="IPR038614">
    <property type="entry name" value="GK_N_sf"/>
</dbReference>
<feature type="domain" description="MOFRL" evidence="1">
    <location>
        <begin position="265"/>
        <end position="369"/>
    </location>
</feature>
<feature type="domain" description="MOFRL-associated" evidence="2">
    <location>
        <begin position="8"/>
        <end position="221"/>
    </location>
</feature>
<name>A0AA51MKR5_9GAMM</name>
<dbReference type="EMBL" id="CP133217">
    <property type="protein sequence ID" value="WML86217.1"/>
    <property type="molecule type" value="Genomic_DNA"/>
</dbReference>
<dbReference type="Proteomes" id="UP001229862">
    <property type="component" value="Chromosome"/>
</dbReference>
<dbReference type="InterPro" id="IPR025286">
    <property type="entry name" value="MOFRL_assoc_dom"/>
</dbReference>
<dbReference type="AlphaFoldDB" id="A0AA51MKR5"/>
<dbReference type="RefSeq" id="WP_308135131.1">
    <property type="nucleotide sequence ID" value="NZ_CP133217.1"/>
</dbReference>
<evidence type="ECO:0000313" key="3">
    <source>
        <dbReference type="EMBL" id="MDQ5769234.1"/>
    </source>
</evidence>
<gene>
    <name evidence="3" type="ORF">RCC75_11885</name>
    <name evidence="4" type="ORF">RCG00_18230</name>
</gene>
<dbReference type="PANTHER" id="PTHR12227">
    <property type="entry name" value="GLYCERATE KINASE"/>
    <property type="match status" value="1"/>
</dbReference>
<dbReference type="InterPro" id="IPR039760">
    <property type="entry name" value="MOFRL_protein"/>
</dbReference>
<dbReference type="Pfam" id="PF13660">
    <property type="entry name" value="DUF4147"/>
    <property type="match status" value="1"/>
</dbReference>
<dbReference type="Proteomes" id="UP001223336">
    <property type="component" value="Unassembled WGS sequence"/>
</dbReference>
<accession>A0AA51MKR5</accession>
<evidence type="ECO:0000259" key="1">
    <source>
        <dbReference type="Pfam" id="PF05161"/>
    </source>
</evidence>
<dbReference type="SUPFAM" id="SSF82544">
    <property type="entry name" value="GckA/TtuD-like"/>
    <property type="match status" value="1"/>
</dbReference>
<proteinExistence type="predicted"/>
<protein>
    <submittedName>
        <fullName evidence="4">DUF4147 domain-containing protein</fullName>
    </submittedName>
</protein>
<sequence length="388" mass="41131">MTDHRTLLLEMYAAGLSAVNGEMAVYQALLAKGKREACHVVAIGKAAEAMFIGASRHLNTQINSVLLITKHGHVTVSQPSYVQVVEAAHPVPDESSLAAGQILLNYLQTLPDHAPVLFLISGGTSSLVEVLDAGWSLPRLQQATQAMLANGAVISDINAMRRALSLIKGGKLWEYLGERPVTCLLMSDVPGDDPAVIGSGLLFPAPHDRFDWQIVASNRQMLEAMAATESADLPMQLMPDFIEGDAQVIAQWCVEHLRASAPGLYLWGAETTVQLPLNPGRGGRNQHLALAAALCLNPEDDIYLLVAGTDGSDGVTADTGALVDNGTISRGKFQNLDPWACLRAADAGTFLEASGDLIHTGPTGTNAMDVIIGLKLSCKTSTEQLTPA</sequence>
<evidence type="ECO:0000313" key="4">
    <source>
        <dbReference type="EMBL" id="WML86217.1"/>
    </source>
</evidence>
<dbReference type="GO" id="GO:0005737">
    <property type="term" value="C:cytoplasm"/>
    <property type="evidence" value="ECO:0007669"/>
    <property type="project" value="TreeGrafter"/>
</dbReference>